<dbReference type="PANTHER" id="PTHR23152:SF4">
    <property type="entry name" value="2-OXOADIPATE DEHYDROGENASE COMPLEX COMPONENT E1"/>
    <property type="match status" value="1"/>
</dbReference>
<comment type="caution">
    <text evidence="8">The sequence shown here is derived from an EMBL/GenBank/DDBJ whole genome shotgun (WGS) entry which is preliminary data.</text>
</comment>
<dbReference type="InterPro" id="IPR031717">
    <property type="entry name" value="ODO-1/KGD_C"/>
</dbReference>
<dbReference type="GO" id="GO:0006096">
    <property type="term" value="P:glycolytic process"/>
    <property type="evidence" value="ECO:0007669"/>
    <property type="project" value="UniProtKB-UniRule"/>
</dbReference>
<dbReference type="CDD" id="cd02016">
    <property type="entry name" value="TPP_E1_OGDC_like"/>
    <property type="match status" value="1"/>
</dbReference>
<dbReference type="NCBIfam" id="NF006914">
    <property type="entry name" value="PRK09404.1"/>
    <property type="match status" value="1"/>
</dbReference>
<dbReference type="Pfam" id="PF00676">
    <property type="entry name" value="E1_dh"/>
    <property type="match status" value="1"/>
</dbReference>
<dbReference type="NCBIfam" id="NF008907">
    <property type="entry name" value="PRK12270.1"/>
    <property type="match status" value="1"/>
</dbReference>
<keyword evidence="9" id="KW-1185">Reference proteome</keyword>
<dbReference type="Gene3D" id="3.40.50.11610">
    <property type="entry name" value="Multifunctional 2-oxoglutarate metabolism enzyme, C-terminal domain"/>
    <property type="match status" value="1"/>
</dbReference>
<dbReference type="InterPro" id="IPR029061">
    <property type="entry name" value="THDP-binding"/>
</dbReference>
<dbReference type="HAMAP" id="MF_01169">
    <property type="entry name" value="SucA_OdhA"/>
    <property type="match status" value="1"/>
</dbReference>
<keyword evidence="2 6" id="KW-0560">Oxidoreductase</keyword>
<dbReference type="EC" id="1.2.4.2" evidence="6"/>
<evidence type="ECO:0000256" key="3">
    <source>
        <dbReference type="ARBA" id="ARBA00023052"/>
    </source>
</evidence>
<evidence type="ECO:0000256" key="4">
    <source>
        <dbReference type="ARBA" id="ARBA00023152"/>
    </source>
</evidence>
<name>A0A8J3EPK5_9BACL</name>
<comment type="cofactor">
    <cofactor evidence="1 6">
        <name>thiamine diphosphate</name>
        <dbReference type="ChEBI" id="CHEBI:58937"/>
    </cofactor>
</comment>
<dbReference type="SMART" id="SM00861">
    <property type="entry name" value="Transket_pyr"/>
    <property type="match status" value="1"/>
</dbReference>
<comment type="function">
    <text evidence="6">E1 component of the 2-oxoglutarate dehydrogenase (OGDH) complex which catalyzes the decarboxylation of 2-oxoglutarate, the first step in the conversion of 2-oxoglutarate to succinyl-CoA and CO(2).</text>
</comment>
<dbReference type="PANTHER" id="PTHR23152">
    <property type="entry name" value="2-OXOGLUTARATE DEHYDROGENASE"/>
    <property type="match status" value="1"/>
</dbReference>
<gene>
    <name evidence="6 8" type="primary">odhA</name>
    <name evidence="8" type="ORF">GCM10007096_42660</name>
</gene>
<dbReference type="Proteomes" id="UP000656813">
    <property type="component" value="Unassembled WGS sequence"/>
</dbReference>
<dbReference type="EMBL" id="BMFV01000064">
    <property type="protein sequence ID" value="GGH89018.1"/>
    <property type="molecule type" value="Genomic_DNA"/>
</dbReference>
<comment type="catalytic activity">
    <reaction evidence="5 6">
        <text>N(6)-[(R)-lipoyl]-L-lysyl-[protein] + 2-oxoglutarate + H(+) = N(6)-[(R)-S(8)-succinyldihydrolipoyl]-L-lysyl-[protein] + CO2</text>
        <dbReference type="Rhea" id="RHEA:12188"/>
        <dbReference type="Rhea" id="RHEA-COMP:10474"/>
        <dbReference type="Rhea" id="RHEA-COMP:20092"/>
        <dbReference type="ChEBI" id="CHEBI:15378"/>
        <dbReference type="ChEBI" id="CHEBI:16526"/>
        <dbReference type="ChEBI" id="CHEBI:16810"/>
        <dbReference type="ChEBI" id="CHEBI:83099"/>
        <dbReference type="ChEBI" id="CHEBI:83120"/>
        <dbReference type="EC" id="1.2.4.2"/>
    </reaction>
</comment>
<keyword evidence="4 6" id="KW-0324">Glycolysis</keyword>
<evidence type="ECO:0000256" key="2">
    <source>
        <dbReference type="ARBA" id="ARBA00023002"/>
    </source>
</evidence>
<evidence type="ECO:0000256" key="5">
    <source>
        <dbReference type="ARBA" id="ARBA00051911"/>
    </source>
</evidence>
<dbReference type="GO" id="GO:0030976">
    <property type="term" value="F:thiamine pyrophosphate binding"/>
    <property type="evidence" value="ECO:0007669"/>
    <property type="project" value="UniProtKB-UniRule"/>
</dbReference>
<accession>A0A8J3EPK5</accession>
<dbReference type="InterPro" id="IPR005475">
    <property type="entry name" value="Transketolase-like_Pyr-bd"/>
</dbReference>
<dbReference type="Pfam" id="PF02779">
    <property type="entry name" value="Transket_pyr"/>
    <property type="match status" value="1"/>
</dbReference>
<dbReference type="Pfam" id="PF16870">
    <property type="entry name" value="OxoGdeHyase_C"/>
    <property type="match status" value="1"/>
</dbReference>
<dbReference type="InterPro" id="IPR023784">
    <property type="entry name" value="2oxoglutarate_DH_E1_bac"/>
</dbReference>
<sequence length="938" mass="104663">MATENNGSHTPWQELYGPNLGYIQEQYDIYRTDASAVDPELKDLFDQWGAPPSGDVNSSSDTTVAGLSSVDMEKVVAAAKLADNIRVYGHLAANIHAINGVDKDTRMLEPETYGLNENDLIEIPAQVILKNPPKGVHNALDVVNHLKTIYTQSLTYEFGHIHDVEEHQWLNEKIESGAIHPNLTHEERIELLKRLTDVEGFETFLHKTFVGQKRFSIEGVDTLVPMLEQIVKAGVKNGVENAIIGMAHRGRLNVLAHVLNKPYKRILAEFAHTTINDDDYINEGWAGDVKYHLGGHWEVKEGETVKTRITLANNPSHLEVVDPVVEGYARAAQEDRGQAGNPYQDFSKAFTIMVHGDAAFPGEGVVAETLNLSRLPGFTTGGTVHIIANNLIGFTTESNDGRSTRYASDLAKGYEIPIVHVNADDPEACLAAANLAFEYREKYGKDFLIDLIGYRRFGHNEMDDPSVTQPKLYELVHAHDTVRALYAKQLEDAGVITADDARQFEQNVQENLQSIYDEIKENGNHEVEPKFPAETIIANWPTVNTSVSLEQLKEINTNLLKWPEGFNVYKKLDRILSRRKDALEEGGKVDWGHAETLAFATILSEGTPIRFTGQDAQRGTFAHRHLMLHDEKDGKTFSPLHVLPQAKASFAIFNSPLSETAVLGYEYGYNVFSEETLVLWEAQYGDFANVAQPIFDQFISAGRAKWGQKSGLVMLLPHGYEGQGAEHSSARLERYLQLAAEGNWTVANLTSAAQYFHLLRRQAAMLGKEGIRPLVLMTPKSLLRNQIVASEASAFTNGHFQEVIEQPAFSDNPDNVERIVLSSGRISLDLTGKAESVDHNTLEKIQLVRVEQLYPFPEQELKEIIKKFKNVKELVWVQEEPKNMGAWMFIEPRLRALVPKRVNVNYVGRPEAASTAVGEPGVHKIEQESIASAAFNLN</sequence>
<dbReference type="GO" id="GO:0004591">
    <property type="term" value="F:oxoglutarate dehydrogenase (succinyl-transferring) activity"/>
    <property type="evidence" value="ECO:0007669"/>
    <property type="project" value="UniProtKB-UniRule"/>
</dbReference>
<dbReference type="InterPro" id="IPR042179">
    <property type="entry name" value="KGD_C_sf"/>
</dbReference>
<dbReference type="AlphaFoldDB" id="A0A8J3EPK5"/>
<evidence type="ECO:0000256" key="6">
    <source>
        <dbReference type="HAMAP-Rule" id="MF_01169"/>
    </source>
</evidence>
<dbReference type="SUPFAM" id="SSF52518">
    <property type="entry name" value="Thiamin diphosphate-binding fold (THDP-binding)"/>
    <property type="match status" value="2"/>
</dbReference>
<evidence type="ECO:0000259" key="7">
    <source>
        <dbReference type="SMART" id="SM00861"/>
    </source>
</evidence>
<comment type="subunit">
    <text evidence="6">Homodimer. Part of the 2-oxoglutarate dehydrogenase (OGDH) complex composed of E1 (2-oxoglutarate dehydrogenase), E2 (dihydrolipoamide succinyltransferase) and E3 (dihydrolipoamide dehydrogenase); the complex contains multiple copies of the three enzymatic components (E1, E2 and E3).</text>
</comment>
<proteinExistence type="inferred from homology"/>
<dbReference type="InterPro" id="IPR001017">
    <property type="entry name" value="DH_E1"/>
</dbReference>
<reference evidence="8" key="1">
    <citation type="journal article" date="2014" name="Int. J. Syst. Evol. Microbiol.">
        <title>Complete genome sequence of Corynebacterium casei LMG S-19264T (=DSM 44701T), isolated from a smear-ripened cheese.</title>
        <authorList>
            <consortium name="US DOE Joint Genome Institute (JGI-PGF)"/>
            <person name="Walter F."/>
            <person name="Albersmeier A."/>
            <person name="Kalinowski J."/>
            <person name="Ruckert C."/>
        </authorList>
    </citation>
    <scope>NUCLEOTIDE SEQUENCE</scope>
    <source>
        <strain evidence="8">CGMCC 1.12777</strain>
    </source>
</reference>
<dbReference type="RefSeq" id="WP_188499417.1">
    <property type="nucleotide sequence ID" value="NZ_BMFV01000064.1"/>
</dbReference>
<organism evidence="8 9">
    <name type="scientific">Pullulanibacillus pueri</name>
    <dbReference type="NCBI Taxonomy" id="1437324"/>
    <lineage>
        <taxon>Bacteria</taxon>
        <taxon>Bacillati</taxon>
        <taxon>Bacillota</taxon>
        <taxon>Bacilli</taxon>
        <taxon>Bacillales</taxon>
        <taxon>Sporolactobacillaceae</taxon>
        <taxon>Pullulanibacillus</taxon>
    </lineage>
</organism>
<dbReference type="Gene3D" id="3.40.50.12470">
    <property type="match status" value="1"/>
</dbReference>
<reference evidence="8" key="2">
    <citation type="submission" date="2020-09" db="EMBL/GenBank/DDBJ databases">
        <authorList>
            <person name="Sun Q."/>
            <person name="Zhou Y."/>
        </authorList>
    </citation>
    <scope>NUCLEOTIDE SEQUENCE</scope>
    <source>
        <strain evidence="8">CGMCC 1.12777</strain>
    </source>
</reference>
<dbReference type="Gene3D" id="3.40.50.970">
    <property type="match status" value="1"/>
</dbReference>
<dbReference type="FunFam" id="3.40.50.970:FF:000036">
    <property type="entry name" value="2-oxoglutarate dehydrogenase E1 component"/>
    <property type="match status" value="1"/>
</dbReference>
<dbReference type="NCBIfam" id="TIGR00239">
    <property type="entry name" value="2oxo_dh_E1"/>
    <property type="match status" value="1"/>
</dbReference>
<dbReference type="GO" id="GO:0045252">
    <property type="term" value="C:oxoglutarate dehydrogenase complex"/>
    <property type="evidence" value="ECO:0007669"/>
    <property type="project" value="TreeGrafter"/>
</dbReference>
<dbReference type="GO" id="GO:0005829">
    <property type="term" value="C:cytosol"/>
    <property type="evidence" value="ECO:0007669"/>
    <property type="project" value="TreeGrafter"/>
</dbReference>
<dbReference type="GO" id="GO:0006099">
    <property type="term" value="P:tricarboxylic acid cycle"/>
    <property type="evidence" value="ECO:0007669"/>
    <property type="project" value="TreeGrafter"/>
</dbReference>
<dbReference type="InterPro" id="IPR011603">
    <property type="entry name" value="2oxoglutarate_DH_E1"/>
</dbReference>
<dbReference type="PIRSF" id="PIRSF000157">
    <property type="entry name" value="Oxoglu_dh_E1"/>
    <property type="match status" value="1"/>
</dbReference>
<evidence type="ECO:0000313" key="9">
    <source>
        <dbReference type="Proteomes" id="UP000656813"/>
    </source>
</evidence>
<protein>
    <recommendedName>
        <fullName evidence="6">2-oxoglutarate dehydrogenase E1 component</fullName>
        <ecNumber evidence="6">1.2.4.2</ecNumber>
    </recommendedName>
    <alternativeName>
        <fullName evidence="6">Alpha-ketoglutarate dehydrogenase</fullName>
    </alternativeName>
</protein>
<evidence type="ECO:0000256" key="1">
    <source>
        <dbReference type="ARBA" id="ARBA00001964"/>
    </source>
</evidence>
<evidence type="ECO:0000313" key="8">
    <source>
        <dbReference type="EMBL" id="GGH89018.1"/>
    </source>
</evidence>
<feature type="domain" description="Transketolase-like pyrimidine-binding" evidence="7">
    <location>
        <begin position="589"/>
        <end position="785"/>
    </location>
</feature>
<comment type="similarity">
    <text evidence="6">Belongs to the alpha-ketoglutarate dehydrogenase family.</text>
</comment>
<keyword evidence="3 6" id="KW-0786">Thiamine pyrophosphate</keyword>